<accession>A0A848HEJ2</accession>
<dbReference type="InterPro" id="IPR003593">
    <property type="entry name" value="AAA+_ATPase"/>
</dbReference>
<evidence type="ECO:0000256" key="2">
    <source>
        <dbReference type="ARBA" id="ARBA00022448"/>
    </source>
</evidence>
<evidence type="ECO:0000256" key="3">
    <source>
        <dbReference type="ARBA" id="ARBA00022475"/>
    </source>
</evidence>
<dbReference type="CDD" id="cd03220">
    <property type="entry name" value="ABC_KpsT_Wzt"/>
    <property type="match status" value="1"/>
</dbReference>
<dbReference type="InterPro" id="IPR027417">
    <property type="entry name" value="P-loop_NTPase"/>
</dbReference>
<dbReference type="AlphaFoldDB" id="A0A848HEJ2"/>
<keyword evidence="4" id="KW-0547">Nucleotide-binding</keyword>
<evidence type="ECO:0000256" key="4">
    <source>
        <dbReference type="ARBA" id="ARBA00022741"/>
    </source>
</evidence>
<dbReference type="PROSITE" id="PS00211">
    <property type="entry name" value="ABC_TRANSPORTER_1"/>
    <property type="match status" value="1"/>
</dbReference>
<sequence length="463" mass="51039">MSSDRTQPVIRVSGVTKAYRLYNSKADRAAELFLPFGRKRHHLHYALRDFSFEVAKGESIGIIGRNGSGKSTLLKIIAGVLTATSGEVSLHGRVASLLELGAGFNPEMTGRENVYFQGALLGLGSREMEKRVAEILEFADIGEFIEQPVKTYSSGMFVRLAFAVSIHVDPEVLIVDEALAVGDVRFQKKCVDWMKRFQQRGGTILFVSHDIFTVKAFCNRLVLIDEGKLEAIGDPDTVANRYYQIMFPKASPSTTAAGDEVQEIRQELAEMPELQDEDDGHWFEPDMSDGQRQWGGGAASIARLRVGGVRAPNLFAWQDSILFDVVVRWNRGEVRRLCAEYHVQPRLLVGFRLENTKGFVLTNFTNATQADNGFDLLASGVSECRVRCRIAPLKLAAGNYFFTPGLAVGTVDHLHPVMEYTNLVHLHCDTSRQVLGQMQLDYEIAFSATAAGAEAGAAIATAS</sequence>
<evidence type="ECO:0000313" key="8">
    <source>
        <dbReference type="Proteomes" id="UP000541185"/>
    </source>
</evidence>
<keyword evidence="3" id="KW-1003">Cell membrane</keyword>
<dbReference type="GO" id="GO:0016020">
    <property type="term" value="C:membrane"/>
    <property type="evidence" value="ECO:0007669"/>
    <property type="project" value="InterPro"/>
</dbReference>
<dbReference type="GO" id="GO:0005524">
    <property type="term" value="F:ATP binding"/>
    <property type="evidence" value="ECO:0007669"/>
    <property type="project" value="UniProtKB-KW"/>
</dbReference>
<evidence type="ECO:0000259" key="6">
    <source>
        <dbReference type="PROSITE" id="PS50893"/>
    </source>
</evidence>
<dbReference type="Pfam" id="PF00005">
    <property type="entry name" value="ABC_tran"/>
    <property type="match status" value="1"/>
</dbReference>
<dbReference type="Gene3D" id="3.40.50.300">
    <property type="entry name" value="P-loop containing nucleotide triphosphate hydrolases"/>
    <property type="match status" value="1"/>
</dbReference>
<dbReference type="PANTHER" id="PTHR46743:SF2">
    <property type="entry name" value="TEICHOIC ACIDS EXPORT ATP-BINDING PROTEIN TAGH"/>
    <property type="match status" value="1"/>
</dbReference>
<dbReference type="InterPro" id="IPR003439">
    <property type="entry name" value="ABC_transporter-like_ATP-bd"/>
</dbReference>
<reference evidence="7 8" key="1">
    <citation type="submission" date="2020-04" db="EMBL/GenBank/DDBJ databases">
        <title>Ramlibacter sp. G-1-2-2 isolated from soil.</title>
        <authorList>
            <person name="Dahal R.H."/>
        </authorList>
    </citation>
    <scope>NUCLEOTIDE SEQUENCE [LARGE SCALE GENOMIC DNA]</scope>
    <source>
        <strain evidence="7 8">G-1-2-2</strain>
    </source>
</reference>
<dbReference type="SUPFAM" id="SSF52540">
    <property type="entry name" value="P-loop containing nucleoside triphosphate hydrolases"/>
    <property type="match status" value="1"/>
</dbReference>
<keyword evidence="8" id="KW-1185">Reference proteome</keyword>
<feature type="domain" description="ABC transporter" evidence="6">
    <location>
        <begin position="10"/>
        <end position="251"/>
    </location>
</feature>
<dbReference type="Gene3D" id="2.70.50.60">
    <property type="entry name" value="abc- transporter (atp binding component) like domain"/>
    <property type="match status" value="1"/>
</dbReference>
<evidence type="ECO:0000256" key="5">
    <source>
        <dbReference type="ARBA" id="ARBA00022840"/>
    </source>
</evidence>
<comment type="similarity">
    <text evidence="1">Belongs to the ABC transporter superfamily.</text>
</comment>
<dbReference type="SMART" id="SM00382">
    <property type="entry name" value="AAA"/>
    <property type="match status" value="1"/>
</dbReference>
<organism evidence="7 8">
    <name type="scientific">Ramlibacter agri</name>
    <dbReference type="NCBI Taxonomy" id="2728837"/>
    <lineage>
        <taxon>Bacteria</taxon>
        <taxon>Pseudomonadati</taxon>
        <taxon>Pseudomonadota</taxon>
        <taxon>Betaproteobacteria</taxon>
        <taxon>Burkholderiales</taxon>
        <taxon>Comamonadaceae</taxon>
        <taxon>Ramlibacter</taxon>
    </lineage>
</organism>
<gene>
    <name evidence="7" type="ORF">HHL11_28745</name>
</gene>
<evidence type="ECO:0000313" key="7">
    <source>
        <dbReference type="EMBL" id="NML47771.1"/>
    </source>
</evidence>
<keyword evidence="2" id="KW-0813">Transport</keyword>
<proteinExistence type="inferred from homology"/>
<protein>
    <submittedName>
        <fullName evidence="7">ATP-binding cassette domain-containing protein</fullName>
    </submittedName>
</protein>
<dbReference type="InterPro" id="IPR017871">
    <property type="entry name" value="ABC_transporter-like_CS"/>
</dbReference>
<comment type="caution">
    <text evidence="7">The sequence shown here is derived from an EMBL/GenBank/DDBJ whole genome shotgun (WGS) entry which is preliminary data.</text>
</comment>
<dbReference type="InterPro" id="IPR050683">
    <property type="entry name" value="Bact_Polysacc_Export_ATP-bd"/>
</dbReference>
<dbReference type="RefSeq" id="WP_169422030.1">
    <property type="nucleotide sequence ID" value="NZ_JABBFX010000003.1"/>
</dbReference>
<keyword evidence="5 7" id="KW-0067">ATP-binding</keyword>
<keyword evidence="3" id="KW-0472">Membrane</keyword>
<dbReference type="GO" id="GO:0140359">
    <property type="term" value="F:ABC-type transporter activity"/>
    <property type="evidence" value="ECO:0007669"/>
    <property type="project" value="InterPro"/>
</dbReference>
<dbReference type="PANTHER" id="PTHR46743">
    <property type="entry name" value="TEICHOIC ACIDS EXPORT ATP-BINDING PROTEIN TAGH"/>
    <property type="match status" value="1"/>
</dbReference>
<dbReference type="GO" id="GO:0016887">
    <property type="term" value="F:ATP hydrolysis activity"/>
    <property type="evidence" value="ECO:0007669"/>
    <property type="project" value="InterPro"/>
</dbReference>
<evidence type="ECO:0000256" key="1">
    <source>
        <dbReference type="ARBA" id="ARBA00005417"/>
    </source>
</evidence>
<name>A0A848HEJ2_9BURK</name>
<dbReference type="InterPro" id="IPR015860">
    <property type="entry name" value="ABC_transpr_TagH-like"/>
</dbReference>
<dbReference type="Proteomes" id="UP000541185">
    <property type="component" value="Unassembled WGS sequence"/>
</dbReference>
<dbReference type="PROSITE" id="PS50893">
    <property type="entry name" value="ABC_TRANSPORTER_2"/>
    <property type="match status" value="1"/>
</dbReference>
<dbReference type="EMBL" id="JABBFX010000003">
    <property type="protein sequence ID" value="NML47771.1"/>
    <property type="molecule type" value="Genomic_DNA"/>
</dbReference>